<dbReference type="EMBL" id="AP021853">
    <property type="protein sequence ID" value="BBN99753.1"/>
    <property type="molecule type" value="Genomic_DNA"/>
</dbReference>
<evidence type="ECO:0000313" key="11">
    <source>
        <dbReference type="Proteomes" id="UP000326951"/>
    </source>
</evidence>
<dbReference type="EC" id="4.3.1.19" evidence="4"/>
<name>A0A5K7X5A9_9BACL</name>
<reference evidence="10 11" key="1">
    <citation type="submission" date="2019-09" db="EMBL/GenBank/DDBJ databases">
        <title>Complete genome sequence of Sporolactobacillus terrae 70-3.</title>
        <authorList>
            <person name="Tanaka N."/>
            <person name="Shiwa Y."/>
            <person name="Fujita N."/>
            <person name="Tanasupawat S."/>
        </authorList>
    </citation>
    <scope>NUCLEOTIDE SEQUENCE [LARGE SCALE GENOMIC DNA]</scope>
    <source>
        <strain evidence="10 11">70-3</strain>
    </source>
</reference>
<evidence type="ECO:0000256" key="6">
    <source>
        <dbReference type="ARBA" id="ARBA00023239"/>
    </source>
</evidence>
<dbReference type="AlphaFoldDB" id="A0A5K7X5A9"/>
<dbReference type="Gene3D" id="3.40.50.1100">
    <property type="match status" value="2"/>
</dbReference>
<dbReference type="GO" id="GO:0003941">
    <property type="term" value="F:L-serine ammonia-lyase activity"/>
    <property type="evidence" value="ECO:0007669"/>
    <property type="project" value="TreeGrafter"/>
</dbReference>
<evidence type="ECO:0000259" key="9">
    <source>
        <dbReference type="Pfam" id="PF00291"/>
    </source>
</evidence>
<evidence type="ECO:0000256" key="3">
    <source>
        <dbReference type="ARBA" id="ARBA00010869"/>
    </source>
</evidence>
<dbReference type="InterPro" id="IPR050147">
    <property type="entry name" value="Ser/Thr_Dehydratase"/>
</dbReference>
<dbReference type="InterPro" id="IPR000634">
    <property type="entry name" value="Ser/Thr_deHydtase_PyrdxlP-BS"/>
</dbReference>
<dbReference type="Proteomes" id="UP000326951">
    <property type="component" value="Chromosome"/>
</dbReference>
<gene>
    <name evidence="10" type="ORF">St703_24580</name>
</gene>
<dbReference type="InterPro" id="IPR001926">
    <property type="entry name" value="TrpB-like_PALP"/>
</dbReference>
<dbReference type="GO" id="GO:0006567">
    <property type="term" value="P:L-threonine catabolic process"/>
    <property type="evidence" value="ECO:0007669"/>
    <property type="project" value="TreeGrafter"/>
</dbReference>
<comment type="function">
    <text evidence="7">Catalyzes the anaerobic formation of alpha-ketobutyrate and ammonia from threonine in a two-step reaction. The first step involved a dehydration of threonine and a production of enamine intermediates (aminocrotonate), which tautomerizes to its imine form (iminobutyrate). Both intermediates are unstable and short-lived. The second step is the nonenzymatic hydrolysis of the enamine/imine intermediates to form 2-ketobutyrate and free ammonia. In the low water environment of the cell, the second step is accelerated by RidA.</text>
</comment>
<dbReference type="RefSeq" id="WP_172969010.1">
    <property type="nucleotide sequence ID" value="NZ_AP021853.1"/>
</dbReference>
<evidence type="ECO:0000256" key="2">
    <source>
        <dbReference type="ARBA" id="ARBA00001933"/>
    </source>
</evidence>
<evidence type="ECO:0000313" key="10">
    <source>
        <dbReference type="EMBL" id="BBN99753.1"/>
    </source>
</evidence>
<comment type="catalytic activity">
    <reaction evidence="1">
        <text>L-threonine = 2-oxobutanoate + NH4(+)</text>
        <dbReference type="Rhea" id="RHEA:22108"/>
        <dbReference type="ChEBI" id="CHEBI:16763"/>
        <dbReference type="ChEBI" id="CHEBI:28938"/>
        <dbReference type="ChEBI" id="CHEBI:57926"/>
        <dbReference type="EC" id="4.3.1.19"/>
    </reaction>
</comment>
<dbReference type="PANTHER" id="PTHR48078:SF6">
    <property type="entry name" value="L-THREONINE DEHYDRATASE CATABOLIC TDCB"/>
    <property type="match status" value="1"/>
</dbReference>
<dbReference type="FunFam" id="3.40.50.1100:FF:000005">
    <property type="entry name" value="Threonine dehydratase catabolic"/>
    <property type="match status" value="1"/>
</dbReference>
<evidence type="ECO:0000256" key="4">
    <source>
        <dbReference type="ARBA" id="ARBA00012096"/>
    </source>
</evidence>
<dbReference type="GO" id="GO:0004794">
    <property type="term" value="F:threonine deaminase activity"/>
    <property type="evidence" value="ECO:0007669"/>
    <property type="project" value="UniProtKB-EC"/>
</dbReference>
<proteinExistence type="inferred from homology"/>
<feature type="domain" description="Tryptophan synthase beta chain-like PALP" evidence="9">
    <location>
        <begin position="22"/>
        <end position="309"/>
    </location>
</feature>
<dbReference type="PROSITE" id="PS00165">
    <property type="entry name" value="DEHYDRATASE_SER_THR"/>
    <property type="match status" value="1"/>
</dbReference>
<keyword evidence="6 10" id="KW-0456">Lyase</keyword>
<comment type="similarity">
    <text evidence="3">Belongs to the serine/threonine dehydratase family.</text>
</comment>
<evidence type="ECO:0000256" key="8">
    <source>
        <dbReference type="ARBA" id="ARBA00031427"/>
    </source>
</evidence>
<keyword evidence="5" id="KW-0663">Pyridoxal phosphate</keyword>
<dbReference type="SUPFAM" id="SSF53686">
    <property type="entry name" value="Tryptophan synthase beta subunit-like PLP-dependent enzymes"/>
    <property type="match status" value="1"/>
</dbReference>
<dbReference type="Pfam" id="PF00291">
    <property type="entry name" value="PALP"/>
    <property type="match status" value="1"/>
</dbReference>
<accession>A0A5K7X5A9</accession>
<dbReference type="GO" id="GO:0006565">
    <property type="term" value="P:L-serine catabolic process"/>
    <property type="evidence" value="ECO:0007669"/>
    <property type="project" value="TreeGrafter"/>
</dbReference>
<evidence type="ECO:0000256" key="7">
    <source>
        <dbReference type="ARBA" id="ARBA00025527"/>
    </source>
</evidence>
<comment type="cofactor">
    <cofactor evidence="2">
        <name>pyridoxal 5'-phosphate</name>
        <dbReference type="ChEBI" id="CHEBI:597326"/>
    </cofactor>
</comment>
<dbReference type="CDD" id="cd01562">
    <property type="entry name" value="Thr-dehyd"/>
    <property type="match status" value="1"/>
</dbReference>
<organism evidence="10 11">
    <name type="scientific">Sporolactobacillus terrae</name>
    <dbReference type="NCBI Taxonomy" id="269673"/>
    <lineage>
        <taxon>Bacteria</taxon>
        <taxon>Bacillati</taxon>
        <taxon>Bacillota</taxon>
        <taxon>Bacilli</taxon>
        <taxon>Bacillales</taxon>
        <taxon>Sporolactobacillaceae</taxon>
        <taxon>Sporolactobacillus</taxon>
    </lineage>
</organism>
<sequence>MKNIGDYVSLAAIQEACETLMPVVHRTPLIESATLNRFSGAHLHLKLENMQRTGSFKLRGAFNKVAHLSDEALSRGVVTASAGNHAQGIAYAAARRGAAARIFMPKQTPKAKIRATVAYGAEVVLAGASYQEAYEAARMDCRTNHSVFVHAFDDHQVIAGQGTVAAEMLAQYSDLNTVLVPIGGGGLAAGAACYLKSVRPSVRVIGVQSDHAPAMYNCFHHEKQLANRQTPGIAEGILVDCPGERTVPVIQRYLDDLVTVSDSEIAQAMVLMLERSKLLVEGAGAAALAAVLAGRVDVRGQHAGLIVSGGNADPEELPQIKHMAAESVSKVGTL</sequence>
<dbReference type="GO" id="GO:0030170">
    <property type="term" value="F:pyridoxal phosphate binding"/>
    <property type="evidence" value="ECO:0007669"/>
    <property type="project" value="InterPro"/>
</dbReference>
<dbReference type="PANTHER" id="PTHR48078">
    <property type="entry name" value="THREONINE DEHYDRATASE, MITOCHONDRIAL-RELATED"/>
    <property type="match status" value="1"/>
</dbReference>
<evidence type="ECO:0000256" key="1">
    <source>
        <dbReference type="ARBA" id="ARBA00001274"/>
    </source>
</evidence>
<evidence type="ECO:0000256" key="5">
    <source>
        <dbReference type="ARBA" id="ARBA00022898"/>
    </source>
</evidence>
<dbReference type="InterPro" id="IPR036052">
    <property type="entry name" value="TrpB-like_PALP_sf"/>
</dbReference>
<protein>
    <recommendedName>
        <fullName evidence="4">threonine ammonia-lyase</fullName>
        <ecNumber evidence="4">4.3.1.19</ecNumber>
    </recommendedName>
    <alternativeName>
        <fullName evidence="8">Threonine deaminase</fullName>
    </alternativeName>
</protein>
<dbReference type="GO" id="GO:0009097">
    <property type="term" value="P:isoleucine biosynthetic process"/>
    <property type="evidence" value="ECO:0007669"/>
    <property type="project" value="TreeGrafter"/>
</dbReference>
<dbReference type="FunFam" id="3.40.50.1100:FF:000007">
    <property type="entry name" value="L-threonine dehydratase catabolic TdcB"/>
    <property type="match status" value="1"/>
</dbReference>